<dbReference type="Pfam" id="PF00176">
    <property type="entry name" value="SNF2-rel_dom"/>
    <property type="match status" value="1"/>
</dbReference>
<dbReference type="Gene3D" id="3.40.50.150">
    <property type="entry name" value="Vaccinia Virus protein VP39"/>
    <property type="match status" value="1"/>
</dbReference>
<keyword evidence="1" id="KW-0547">Nucleotide-binding</keyword>
<evidence type="ECO:0000313" key="8">
    <source>
        <dbReference type="Proteomes" id="UP000037460"/>
    </source>
</evidence>
<comment type="caution">
    <text evidence="7">The sequence shown here is derived from an EMBL/GenBank/DDBJ whole genome shotgun (WGS) entry which is preliminary data.</text>
</comment>
<accession>A0A0M0JCV2</accession>
<dbReference type="GO" id="GO:0016787">
    <property type="term" value="F:hydrolase activity"/>
    <property type="evidence" value="ECO:0007669"/>
    <property type="project" value="UniProtKB-KW"/>
</dbReference>
<sequence>MAVPLLPVHLQTVCSGTDAPALALQIVSKELQEQGLSLQVHHALSCEKEPFKQAYIARNFPGVALFNDVVELAASSTASLSTKVLPRASTSFGGERAIPQAPQGHLSVLIAGTSCKDFSARKRAGGIKLDIEDMGTSGETFLATIDYLFASAHDICLLENVTSAPWAKMQGYITGRVMAKDIFSKIQSSAKSQGEKVVDTTKKGAVKETLLELEKGDKLIVSQVFPQHGLRLGAALKGWSTKAGGEMSLDKAALATLGLKRGGTIELRALCQRLSLSVTDTSATLIFQMPVKYEATFMQVDSKKYGLPHTRQRKYLLAWKEGTYGELAPKEVAAYWQEMVIGLQTSLDHPVEAFLLPDTSDRIRRFRDVLRSPIAQRLAEEQHGRDFYTTNRDANTRYFLGFRNCIHLLPRRDHVRESVINAAEVGANMELEARPLTKWSPKAPPSFLSPFWMQDVLAFWSQHSLDHVEVKAIKNAEVGIDLLHHNALLDLSQNPHQTDIIAKAGITGCLTPGGQMYHFRRGREISGFEKLLLSGIPADQLLLGEKVVSDDLGAVPGGFERELRCAVPDALRLEQPIQGTGLGAEPLRLLRIERERDVMRLKYVAYGSDGASPVATLSVAIGRMAAAEVGITATLYDLSTGKRGRLEPAARLMLRCGTASPEDQWEVFERKDATLTLAPELGATSPSFRAEMGLLDFKEEVWADRLHVAGTAELIQGTYVRQRCRGTVAFGALWQRESEQSMWLFVDPDVNRTGPDRLVFATSPSYHDGRVHHVAELKLEEKEPVLEWLHALGQLALAPAPKASGKAAQKRPKHGGSIEVPATLLVWTRVPSIQLVREKGGPTRGVASVRKGQAAWGECIKSAPRRPSEAWAGQRRVYNTELSNTYETAMNARPPAWEVRLSGADNSVEVAPRVELVGHQAAERLLRGRNLGAQKALCVEWKIGTRLDTAQVQCEFTIQSSKDEAPAPQPPTAAWAKDLKLYPRQLKVLHWMQEIEAGKLQFDECDYADAALPGVAWQLQVKAGIKGPLRGGLLADALGAGKTVTVIALIAADVQAARALPLDERQQSRATLIVVTPLIIRQWEAEIGRFTDQKLRCVRIESAAHLRALTYKQLREADVVLIVSDLLGCASSGKACGFAAAAGVKEAALRSKEEQKEAKLAKERLQGKSAEEVAQLATALDGRKDTYLELLTEATGTETLPPFLHRRNKNREAGGGDVQTMIYGVWITSSSRDPYGKTKGRQEDREAAAYFSHAYTRVALPALRAKTFQDDDKGVPIEYFRWRRVIVDECHEPLCMGADDADESAMSTKRSACAVRELLGIAVPDIDARPLLAQLGTFGLTGTPLLSSVARITEIASLCAGTYVCGAWAHWRMIERASGRDLFLRYHDAVPSRLYQSETVRSAQAFVNAAARRNVVEEDIKWEPFYEKVQLRRGSEYEKLCNKYPQVPMCPDRDTIEDSRWMQLAQAAAEAEERGAALARCVEKIHALHPLAKVLVFAPMSSFEQAARAVRALGLPSEVAKPGEDQERTAELVLEFDEPPTELSVKQQRCRVLLLAYEDGAGLNLQHGCHQVVLYAPLASPPKDSEKVVAAVGKEQQSIGRVRRAGQKHTVGVHRIVLTGPDGQKTIDGLLHDRNEDKQLIRSATNTAQ</sequence>
<evidence type="ECO:0000256" key="5">
    <source>
        <dbReference type="SAM" id="Coils"/>
    </source>
</evidence>
<dbReference type="InterPro" id="IPR050628">
    <property type="entry name" value="SNF2_RAD54_helicase_TF"/>
</dbReference>
<dbReference type="Proteomes" id="UP000037460">
    <property type="component" value="Unassembled WGS sequence"/>
</dbReference>
<gene>
    <name evidence="7" type="ORF">Ctob_003558</name>
</gene>
<dbReference type="PANTHER" id="PTHR45626">
    <property type="entry name" value="TRANSCRIPTION TERMINATION FACTOR 2-RELATED"/>
    <property type="match status" value="1"/>
</dbReference>
<organism evidence="7 8">
    <name type="scientific">Chrysochromulina tobinii</name>
    <dbReference type="NCBI Taxonomy" id="1460289"/>
    <lineage>
        <taxon>Eukaryota</taxon>
        <taxon>Haptista</taxon>
        <taxon>Haptophyta</taxon>
        <taxon>Prymnesiophyceae</taxon>
        <taxon>Prymnesiales</taxon>
        <taxon>Chrysochromulinaceae</taxon>
        <taxon>Chrysochromulina</taxon>
    </lineage>
</organism>
<evidence type="ECO:0000256" key="3">
    <source>
        <dbReference type="ARBA" id="ARBA00022806"/>
    </source>
</evidence>
<evidence type="ECO:0000256" key="1">
    <source>
        <dbReference type="ARBA" id="ARBA00022741"/>
    </source>
</evidence>
<name>A0A0M0JCV2_9EUKA</name>
<evidence type="ECO:0000313" key="7">
    <source>
        <dbReference type="EMBL" id="KOO24033.1"/>
    </source>
</evidence>
<reference evidence="8" key="1">
    <citation type="journal article" date="2015" name="PLoS Genet.">
        <title>Genome Sequence and Transcriptome Analyses of Chrysochromulina tobin: Metabolic Tools for Enhanced Algal Fitness in the Prominent Order Prymnesiales (Haptophyceae).</title>
        <authorList>
            <person name="Hovde B.T."/>
            <person name="Deodato C.R."/>
            <person name="Hunsperger H.M."/>
            <person name="Ryken S.A."/>
            <person name="Yost W."/>
            <person name="Jha R.K."/>
            <person name="Patterson J."/>
            <person name="Monnat R.J. Jr."/>
            <person name="Barlow S.B."/>
            <person name="Starkenburg S.R."/>
            <person name="Cattolico R.A."/>
        </authorList>
    </citation>
    <scope>NUCLEOTIDE SEQUENCE</scope>
    <source>
        <strain evidence="8">CCMP291</strain>
    </source>
</reference>
<feature type="coiled-coil region" evidence="5">
    <location>
        <begin position="1144"/>
        <end position="1171"/>
    </location>
</feature>
<dbReference type="Gene3D" id="3.40.50.300">
    <property type="entry name" value="P-loop containing nucleotide triphosphate hydrolases"/>
    <property type="match status" value="1"/>
</dbReference>
<dbReference type="GO" id="GO:0006281">
    <property type="term" value="P:DNA repair"/>
    <property type="evidence" value="ECO:0007669"/>
    <property type="project" value="TreeGrafter"/>
</dbReference>
<keyword evidence="3" id="KW-0347">Helicase</keyword>
<keyword evidence="4" id="KW-0067">ATP-binding</keyword>
<dbReference type="PANTHER" id="PTHR45626:SF17">
    <property type="entry name" value="HELICASE-LIKE TRANSCRIPTION FACTOR"/>
    <property type="match status" value="1"/>
</dbReference>
<dbReference type="GO" id="GO:0004386">
    <property type="term" value="F:helicase activity"/>
    <property type="evidence" value="ECO:0007669"/>
    <property type="project" value="UniProtKB-KW"/>
</dbReference>
<dbReference type="InterPro" id="IPR038718">
    <property type="entry name" value="SNF2-like_sf"/>
</dbReference>
<evidence type="ECO:0000259" key="6">
    <source>
        <dbReference type="Pfam" id="PF00176"/>
    </source>
</evidence>
<evidence type="ECO:0000256" key="4">
    <source>
        <dbReference type="ARBA" id="ARBA00022840"/>
    </source>
</evidence>
<dbReference type="GO" id="GO:0005634">
    <property type="term" value="C:nucleus"/>
    <property type="evidence" value="ECO:0007669"/>
    <property type="project" value="TreeGrafter"/>
</dbReference>
<evidence type="ECO:0000256" key="2">
    <source>
        <dbReference type="ARBA" id="ARBA00022801"/>
    </source>
</evidence>
<dbReference type="GO" id="GO:0005524">
    <property type="term" value="F:ATP binding"/>
    <property type="evidence" value="ECO:0007669"/>
    <property type="project" value="UniProtKB-KW"/>
</dbReference>
<keyword evidence="5" id="KW-0175">Coiled coil</keyword>
<proteinExistence type="predicted"/>
<dbReference type="OrthoDB" id="423221at2759"/>
<dbReference type="SUPFAM" id="SSF52540">
    <property type="entry name" value="P-loop containing nucleoside triphosphate hydrolases"/>
    <property type="match status" value="2"/>
</dbReference>
<feature type="domain" description="SNF2 N-terminal" evidence="6">
    <location>
        <begin position="985"/>
        <end position="1124"/>
    </location>
</feature>
<dbReference type="InterPro" id="IPR000330">
    <property type="entry name" value="SNF2_N"/>
</dbReference>
<keyword evidence="8" id="KW-1185">Reference proteome</keyword>
<protein>
    <submittedName>
        <fullName evidence="7">DNA repair protein rad8</fullName>
    </submittedName>
</protein>
<keyword evidence="2" id="KW-0378">Hydrolase</keyword>
<dbReference type="Gene3D" id="3.40.50.10810">
    <property type="entry name" value="Tandem AAA-ATPase domain"/>
    <property type="match status" value="1"/>
</dbReference>
<dbReference type="GO" id="GO:0008094">
    <property type="term" value="F:ATP-dependent activity, acting on DNA"/>
    <property type="evidence" value="ECO:0007669"/>
    <property type="project" value="TreeGrafter"/>
</dbReference>
<dbReference type="SUPFAM" id="SSF53335">
    <property type="entry name" value="S-adenosyl-L-methionine-dependent methyltransferases"/>
    <property type="match status" value="1"/>
</dbReference>
<dbReference type="EMBL" id="JWZX01003133">
    <property type="protein sequence ID" value="KOO24033.1"/>
    <property type="molecule type" value="Genomic_DNA"/>
</dbReference>
<dbReference type="InterPro" id="IPR029063">
    <property type="entry name" value="SAM-dependent_MTases_sf"/>
</dbReference>
<dbReference type="InterPro" id="IPR027417">
    <property type="entry name" value="P-loop_NTPase"/>
</dbReference>